<proteinExistence type="predicted"/>
<organism evidence="1 2">
    <name type="scientific">Cyclobacterium qasimii</name>
    <dbReference type="NCBI Taxonomy" id="1350429"/>
    <lineage>
        <taxon>Bacteria</taxon>
        <taxon>Pseudomonadati</taxon>
        <taxon>Bacteroidota</taxon>
        <taxon>Cytophagia</taxon>
        <taxon>Cytophagales</taxon>
        <taxon>Cyclobacteriaceae</taxon>
        <taxon>Cyclobacterium</taxon>
    </lineage>
</organism>
<reference evidence="1 2" key="1">
    <citation type="submission" date="2019-07" db="EMBL/GenBank/DDBJ databases">
        <title>Whole genome shotgun sequence of Cyclobacterium qasimii NBRC 106168.</title>
        <authorList>
            <person name="Hosoyama A."/>
            <person name="Uohara A."/>
            <person name="Ohji S."/>
            <person name="Ichikawa N."/>
        </authorList>
    </citation>
    <scope>NUCLEOTIDE SEQUENCE [LARGE SCALE GENOMIC DNA]</scope>
    <source>
        <strain evidence="1 2">NBRC 106168</strain>
    </source>
</reference>
<sequence length="109" mass="12209">MAVPVEVPLIRIDTPGKGVPSELSVTVPVIVCPITLPPIEVSSAIKTISNRFFINGYFGVKQNLNIPSPLASFYTNGEYPLRLFFRLMDRSHITGNENLYKWLKMMIKG</sequence>
<accession>A0A512CGN8</accession>
<dbReference type="Proteomes" id="UP000321301">
    <property type="component" value="Unassembled WGS sequence"/>
</dbReference>
<dbReference type="AlphaFoldDB" id="A0A512CGN8"/>
<evidence type="ECO:0000313" key="2">
    <source>
        <dbReference type="Proteomes" id="UP000321301"/>
    </source>
</evidence>
<name>A0A512CGN8_9BACT</name>
<comment type="caution">
    <text evidence="1">The sequence shown here is derived from an EMBL/GenBank/DDBJ whole genome shotgun (WGS) entry which is preliminary data.</text>
</comment>
<evidence type="ECO:0000313" key="1">
    <source>
        <dbReference type="EMBL" id="GEO23336.1"/>
    </source>
</evidence>
<dbReference type="EMBL" id="BJYV01000022">
    <property type="protein sequence ID" value="GEO23336.1"/>
    <property type="molecule type" value="Genomic_DNA"/>
</dbReference>
<keyword evidence="2" id="KW-1185">Reference proteome</keyword>
<protein>
    <submittedName>
        <fullName evidence="1">Uncharacterized protein</fullName>
    </submittedName>
</protein>
<gene>
    <name evidence="1" type="ORF">CQA01_38700</name>
</gene>